<proteinExistence type="predicted"/>
<dbReference type="SUPFAM" id="SSF55729">
    <property type="entry name" value="Acyl-CoA N-acyltransferases (Nat)"/>
    <property type="match status" value="2"/>
</dbReference>
<accession>A0A919H2B9</accession>
<dbReference type="AlphaFoldDB" id="A0A919H2B9"/>
<reference evidence="2" key="1">
    <citation type="submission" date="2020-09" db="EMBL/GenBank/DDBJ databases">
        <title>Whole genome shotgun sequence of Streptomyces xanthophaeus NBRC 12829.</title>
        <authorList>
            <person name="Komaki H."/>
            <person name="Tamura T."/>
        </authorList>
    </citation>
    <scope>NUCLEOTIDE SEQUENCE</scope>
    <source>
        <strain evidence="2">NBRC 12829</strain>
    </source>
</reference>
<sequence length="326" mass="34941">MGDDVTLRDWRYVHNLIIPTDPLSADAVRERAGRHRLDVAYAGHALVGCMTVRPPGDGDADGDGDGEAGGDGARVVTVIARILPEYRGHGLGARLYAHGLAQARALGAQRVRTVVLESDADGLRFALAHGFTETERYLLPGDTVAFVDLESDAEAGPYADPYADRGAGPEGAAQAFVPAGFTPPLSLEGDGFRLEPLREEHNARDHAAWTASIAHIRATPGYGTTCWPPPEGMSEESNLSDLQQHVRDFAGRRGFAYTVLEGADGGDEVIGCVYVYPGKDDPQRAHVSSWVRADRAGLDAPLYAAVTRWLAEAWPFAAGQVDYAPR</sequence>
<dbReference type="GO" id="GO:0016747">
    <property type="term" value="F:acyltransferase activity, transferring groups other than amino-acyl groups"/>
    <property type="evidence" value="ECO:0007669"/>
    <property type="project" value="InterPro"/>
</dbReference>
<protein>
    <recommendedName>
        <fullName evidence="1">N-acetyltransferase domain-containing protein</fullName>
    </recommendedName>
</protein>
<dbReference type="PROSITE" id="PS51186">
    <property type="entry name" value="GNAT"/>
    <property type="match status" value="1"/>
</dbReference>
<evidence type="ECO:0000313" key="2">
    <source>
        <dbReference type="EMBL" id="GHI88244.1"/>
    </source>
</evidence>
<dbReference type="InterPro" id="IPR000182">
    <property type="entry name" value="GNAT_dom"/>
</dbReference>
<name>A0A919H2B9_9ACTN</name>
<comment type="caution">
    <text evidence="2">The sequence shown here is derived from an EMBL/GenBank/DDBJ whole genome shotgun (WGS) entry which is preliminary data.</text>
</comment>
<evidence type="ECO:0000313" key="3">
    <source>
        <dbReference type="Proteomes" id="UP000600026"/>
    </source>
</evidence>
<dbReference type="CDD" id="cd04301">
    <property type="entry name" value="NAT_SF"/>
    <property type="match status" value="1"/>
</dbReference>
<gene>
    <name evidence="2" type="ORF">Sxan_56080</name>
</gene>
<keyword evidence="3" id="KW-1185">Reference proteome</keyword>
<dbReference type="Pfam" id="PF00583">
    <property type="entry name" value="Acetyltransf_1"/>
    <property type="match status" value="1"/>
</dbReference>
<dbReference type="InterPro" id="IPR016181">
    <property type="entry name" value="Acyl_CoA_acyltransferase"/>
</dbReference>
<dbReference type="EMBL" id="BNEE01000006">
    <property type="protein sequence ID" value="GHI88244.1"/>
    <property type="molecule type" value="Genomic_DNA"/>
</dbReference>
<organism evidence="2 3">
    <name type="scientific">Streptomyces xanthophaeus</name>
    <dbReference type="NCBI Taxonomy" id="67385"/>
    <lineage>
        <taxon>Bacteria</taxon>
        <taxon>Bacillati</taxon>
        <taxon>Actinomycetota</taxon>
        <taxon>Actinomycetes</taxon>
        <taxon>Kitasatosporales</taxon>
        <taxon>Streptomycetaceae</taxon>
        <taxon>Streptomyces</taxon>
    </lineage>
</organism>
<evidence type="ECO:0000259" key="1">
    <source>
        <dbReference type="PROSITE" id="PS51186"/>
    </source>
</evidence>
<dbReference type="RefSeq" id="WP_308443099.1">
    <property type="nucleotide sequence ID" value="NZ_BNEE01000006.1"/>
</dbReference>
<dbReference type="Proteomes" id="UP000600026">
    <property type="component" value="Unassembled WGS sequence"/>
</dbReference>
<feature type="domain" description="N-acetyltransferase" evidence="1">
    <location>
        <begin position="1"/>
        <end position="154"/>
    </location>
</feature>
<dbReference type="Gene3D" id="3.40.630.30">
    <property type="match status" value="2"/>
</dbReference>